<accession>A0A6A6JHI3</accession>
<dbReference type="AlphaFoldDB" id="A0A6A6JHI3"/>
<dbReference type="Proteomes" id="UP000800097">
    <property type="component" value="Unassembled WGS sequence"/>
</dbReference>
<name>A0A6A6JHI3_WESOR</name>
<evidence type="ECO:0000313" key="2">
    <source>
        <dbReference type="EMBL" id="KAF2275418.1"/>
    </source>
</evidence>
<dbReference type="Pfam" id="PF12937">
    <property type="entry name" value="F-box-like"/>
    <property type="match status" value="1"/>
</dbReference>
<sequence>MVVETGCGPPMKRLDTLPNELIGEIAISLDNGTLATLSLVSRKLRAVAQGVLYR</sequence>
<dbReference type="GeneID" id="54551763"/>
<dbReference type="InterPro" id="IPR036047">
    <property type="entry name" value="F-box-like_dom_sf"/>
</dbReference>
<organism evidence="2 3">
    <name type="scientific">Westerdykella ornata</name>
    <dbReference type="NCBI Taxonomy" id="318751"/>
    <lineage>
        <taxon>Eukaryota</taxon>
        <taxon>Fungi</taxon>
        <taxon>Dikarya</taxon>
        <taxon>Ascomycota</taxon>
        <taxon>Pezizomycotina</taxon>
        <taxon>Dothideomycetes</taxon>
        <taxon>Pleosporomycetidae</taxon>
        <taxon>Pleosporales</taxon>
        <taxon>Sporormiaceae</taxon>
        <taxon>Westerdykella</taxon>
    </lineage>
</organism>
<gene>
    <name evidence="2" type="ORF">EI97DRAFT_434260</name>
</gene>
<dbReference type="PROSITE" id="PS50181">
    <property type="entry name" value="FBOX"/>
    <property type="match status" value="1"/>
</dbReference>
<keyword evidence="3" id="KW-1185">Reference proteome</keyword>
<evidence type="ECO:0000313" key="3">
    <source>
        <dbReference type="Proteomes" id="UP000800097"/>
    </source>
</evidence>
<dbReference type="SUPFAM" id="SSF81383">
    <property type="entry name" value="F-box domain"/>
    <property type="match status" value="1"/>
</dbReference>
<dbReference type="RefSeq" id="XP_033652957.1">
    <property type="nucleotide sequence ID" value="XM_033798588.1"/>
</dbReference>
<proteinExistence type="predicted"/>
<reference evidence="2" key="1">
    <citation type="journal article" date="2020" name="Stud. Mycol.">
        <title>101 Dothideomycetes genomes: a test case for predicting lifestyles and emergence of pathogens.</title>
        <authorList>
            <person name="Haridas S."/>
            <person name="Albert R."/>
            <person name="Binder M."/>
            <person name="Bloem J."/>
            <person name="Labutti K."/>
            <person name="Salamov A."/>
            <person name="Andreopoulos B."/>
            <person name="Baker S."/>
            <person name="Barry K."/>
            <person name="Bills G."/>
            <person name="Bluhm B."/>
            <person name="Cannon C."/>
            <person name="Castanera R."/>
            <person name="Culley D."/>
            <person name="Daum C."/>
            <person name="Ezra D."/>
            <person name="Gonzalez J."/>
            <person name="Henrissat B."/>
            <person name="Kuo A."/>
            <person name="Liang C."/>
            <person name="Lipzen A."/>
            <person name="Lutzoni F."/>
            <person name="Magnuson J."/>
            <person name="Mondo S."/>
            <person name="Nolan M."/>
            <person name="Ohm R."/>
            <person name="Pangilinan J."/>
            <person name="Park H.-J."/>
            <person name="Ramirez L."/>
            <person name="Alfaro M."/>
            <person name="Sun H."/>
            <person name="Tritt A."/>
            <person name="Yoshinaga Y."/>
            <person name="Zwiers L.-H."/>
            <person name="Turgeon B."/>
            <person name="Goodwin S."/>
            <person name="Spatafora J."/>
            <person name="Crous P."/>
            <person name="Grigoriev I."/>
        </authorList>
    </citation>
    <scope>NUCLEOTIDE SEQUENCE</scope>
    <source>
        <strain evidence="2">CBS 379.55</strain>
    </source>
</reference>
<protein>
    <recommendedName>
        <fullName evidence="1">F-box domain-containing protein</fullName>
    </recommendedName>
</protein>
<dbReference type="EMBL" id="ML986497">
    <property type="protein sequence ID" value="KAF2275418.1"/>
    <property type="molecule type" value="Genomic_DNA"/>
</dbReference>
<dbReference type="InterPro" id="IPR001810">
    <property type="entry name" value="F-box_dom"/>
</dbReference>
<dbReference type="OrthoDB" id="341259at2759"/>
<evidence type="ECO:0000259" key="1">
    <source>
        <dbReference type="PROSITE" id="PS50181"/>
    </source>
</evidence>
<feature type="domain" description="F-box" evidence="1">
    <location>
        <begin position="11"/>
        <end position="54"/>
    </location>
</feature>